<protein>
    <recommendedName>
        <fullName evidence="4">Lipoprotein</fullName>
    </recommendedName>
</protein>
<organism evidence="2 3">
    <name type="scientific">Rudanella paleaurantiibacter</name>
    <dbReference type="NCBI Taxonomy" id="2614655"/>
    <lineage>
        <taxon>Bacteria</taxon>
        <taxon>Pseudomonadati</taxon>
        <taxon>Bacteroidota</taxon>
        <taxon>Cytophagia</taxon>
        <taxon>Cytophagales</taxon>
        <taxon>Cytophagaceae</taxon>
        <taxon>Rudanella</taxon>
    </lineage>
</organism>
<keyword evidence="3" id="KW-1185">Reference proteome</keyword>
<dbReference type="RefSeq" id="WP_152123946.1">
    <property type="nucleotide sequence ID" value="NZ_WELI01000003.1"/>
</dbReference>
<sequence length="145" mass="15350">MRSTRSTSFLALLLGGLTFFSCEKEATVATQSTTQPVAVELNGSARVGGNATVQVNSIQDSRCPANAVCIRYGNADVTFTLSQGSLSQSGKLCLGECGTKGLHDKDSTTLQLGPDTYKVLLTEVRPYPGTTTDTKQTAVLRVTKQ</sequence>
<name>A0A7J5TZQ2_9BACT</name>
<reference evidence="2 3" key="1">
    <citation type="submission" date="2019-10" db="EMBL/GenBank/DDBJ databases">
        <title>Rudanella paleaurantiibacter sp. nov., isolated from sludge.</title>
        <authorList>
            <person name="Xu S.Q."/>
        </authorList>
    </citation>
    <scope>NUCLEOTIDE SEQUENCE [LARGE SCALE GENOMIC DNA]</scope>
    <source>
        <strain evidence="2 3">HX-22-17</strain>
    </source>
</reference>
<evidence type="ECO:0000256" key="1">
    <source>
        <dbReference type="SAM" id="SignalP"/>
    </source>
</evidence>
<dbReference type="EMBL" id="WELI01000003">
    <property type="protein sequence ID" value="KAB7730956.1"/>
    <property type="molecule type" value="Genomic_DNA"/>
</dbReference>
<dbReference type="PROSITE" id="PS51257">
    <property type="entry name" value="PROKAR_LIPOPROTEIN"/>
    <property type="match status" value="1"/>
</dbReference>
<evidence type="ECO:0008006" key="4">
    <source>
        <dbReference type="Google" id="ProtNLM"/>
    </source>
</evidence>
<dbReference type="AlphaFoldDB" id="A0A7J5TZQ2"/>
<feature type="chain" id="PRO_5029834448" description="Lipoprotein" evidence="1">
    <location>
        <begin position="27"/>
        <end position="145"/>
    </location>
</feature>
<evidence type="ECO:0000313" key="2">
    <source>
        <dbReference type="EMBL" id="KAB7730956.1"/>
    </source>
</evidence>
<comment type="caution">
    <text evidence="2">The sequence shown here is derived from an EMBL/GenBank/DDBJ whole genome shotgun (WGS) entry which is preliminary data.</text>
</comment>
<feature type="signal peptide" evidence="1">
    <location>
        <begin position="1"/>
        <end position="26"/>
    </location>
</feature>
<dbReference type="Proteomes" id="UP000488299">
    <property type="component" value="Unassembled WGS sequence"/>
</dbReference>
<gene>
    <name evidence="2" type="ORF">F5984_08985</name>
</gene>
<evidence type="ECO:0000313" key="3">
    <source>
        <dbReference type="Proteomes" id="UP000488299"/>
    </source>
</evidence>
<proteinExistence type="predicted"/>
<accession>A0A7J5TZQ2</accession>
<keyword evidence="1" id="KW-0732">Signal</keyword>